<dbReference type="OrthoDB" id="1934652at2759"/>
<dbReference type="OMA" id="KGYRRCK"/>
<evidence type="ECO:0000256" key="1">
    <source>
        <dbReference type="SAM" id="SignalP"/>
    </source>
</evidence>
<dbReference type="EMBL" id="LRBV02000005">
    <property type="status" value="NOT_ANNOTATED_CDS"/>
    <property type="molecule type" value="Genomic_DNA"/>
</dbReference>
<reference evidence="3 4" key="1">
    <citation type="journal article" date="2016" name="G3 (Bethesda)">
        <title>First Draft Assembly and Annotation of the Genome of a California Endemic Oak Quercus lobata Nee (Fagaceae).</title>
        <authorList>
            <person name="Sork V.L."/>
            <person name="Fitz-Gibbon S.T."/>
            <person name="Puiu D."/>
            <person name="Crepeau M."/>
            <person name="Gugger P.F."/>
            <person name="Sherman R."/>
            <person name="Stevens K."/>
            <person name="Langley C.H."/>
            <person name="Pellegrini M."/>
            <person name="Salzberg S.L."/>
        </authorList>
    </citation>
    <scope>NUCLEOTIDE SEQUENCE [LARGE SCALE GENOMIC DNA]</scope>
    <source>
        <strain evidence="3 4">cv. SW786</strain>
    </source>
</reference>
<dbReference type="GO" id="GO:0009055">
    <property type="term" value="F:electron transfer activity"/>
    <property type="evidence" value="ECO:0007669"/>
    <property type="project" value="InterPro"/>
</dbReference>
<dbReference type="AlphaFoldDB" id="A0A7N2LT28"/>
<dbReference type="InParanoid" id="A0A7N2LT28"/>
<dbReference type="Proteomes" id="UP000594261">
    <property type="component" value="Chromosome 5"/>
</dbReference>
<dbReference type="InterPro" id="IPR041844">
    <property type="entry name" value="Plantacyanin"/>
</dbReference>
<organism evidence="3 4">
    <name type="scientific">Quercus lobata</name>
    <name type="common">Valley oak</name>
    <dbReference type="NCBI Taxonomy" id="97700"/>
    <lineage>
        <taxon>Eukaryota</taxon>
        <taxon>Viridiplantae</taxon>
        <taxon>Streptophyta</taxon>
        <taxon>Embryophyta</taxon>
        <taxon>Tracheophyta</taxon>
        <taxon>Spermatophyta</taxon>
        <taxon>Magnoliopsida</taxon>
        <taxon>eudicotyledons</taxon>
        <taxon>Gunneridae</taxon>
        <taxon>Pentapetalae</taxon>
        <taxon>rosids</taxon>
        <taxon>fabids</taxon>
        <taxon>Fagales</taxon>
        <taxon>Fagaceae</taxon>
        <taxon>Quercus</taxon>
    </lineage>
</organism>
<dbReference type="GO" id="GO:0005886">
    <property type="term" value="C:plasma membrane"/>
    <property type="evidence" value="ECO:0007669"/>
    <property type="project" value="TreeGrafter"/>
</dbReference>
<reference evidence="3" key="2">
    <citation type="submission" date="2021-01" db="UniProtKB">
        <authorList>
            <consortium name="EnsemblPlants"/>
        </authorList>
    </citation>
    <scope>IDENTIFICATION</scope>
</reference>
<evidence type="ECO:0000259" key="2">
    <source>
        <dbReference type="PROSITE" id="PS51485"/>
    </source>
</evidence>
<dbReference type="Gene3D" id="2.60.40.420">
    <property type="entry name" value="Cupredoxins - blue copper proteins"/>
    <property type="match status" value="1"/>
</dbReference>
<dbReference type="RefSeq" id="XP_030970813.1">
    <property type="nucleotide sequence ID" value="XM_031114953.1"/>
</dbReference>
<dbReference type="Pfam" id="PF02298">
    <property type="entry name" value="Cu_bind_like"/>
    <property type="match status" value="1"/>
</dbReference>
<dbReference type="PANTHER" id="PTHR33021:SF193">
    <property type="entry name" value="OS06G0218600 PROTEIN"/>
    <property type="match status" value="1"/>
</dbReference>
<gene>
    <name evidence="3" type="primary">LOC115991211</name>
</gene>
<feature type="signal peptide" evidence="1">
    <location>
        <begin position="1"/>
        <end position="26"/>
    </location>
</feature>
<dbReference type="GeneID" id="115991211"/>
<feature type="chain" id="PRO_5029490813" description="Phytocyanin domain-containing protein" evidence="1">
    <location>
        <begin position="27"/>
        <end position="123"/>
    </location>
</feature>
<dbReference type="PANTHER" id="PTHR33021">
    <property type="entry name" value="BLUE COPPER PROTEIN"/>
    <property type="match status" value="1"/>
</dbReference>
<accession>A0A7N2LT28</accession>
<protein>
    <recommendedName>
        <fullName evidence="2">Phytocyanin domain-containing protein</fullName>
    </recommendedName>
</protein>
<evidence type="ECO:0000313" key="3">
    <source>
        <dbReference type="EnsemblPlants" id="QL05p078668:mrna"/>
    </source>
</evidence>
<keyword evidence="4" id="KW-1185">Reference proteome</keyword>
<dbReference type="KEGG" id="qlo:115991211"/>
<dbReference type="InterPro" id="IPR008972">
    <property type="entry name" value="Cupredoxin"/>
</dbReference>
<feature type="domain" description="Phytocyanin" evidence="2">
    <location>
        <begin position="27"/>
        <end position="123"/>
    </location>
</feature>
<name>A0A7N2LT28_QUELO</name>
<dbReference type="InterPro" id="IPR039391">
    <property type="entry name" value="Phytocyanin-like"/>
</dbReference>
<dbReference type="Gramene" id="QL05p078668:mrna">
    <property type="protein sequence ID" value="QL05p078668:mrna"/>
    <property type="gene ID" value="QL05p078668"/>
</dbReference>
<proteinExistence type="predicted"/>
<evidence type="ECO:0000313" key="4">
    <source>
        <dbReference type="Proteomes" id="UP000594261"/>
    </source>
</evidence>
<keyword evidence="1" id="KW-0732">Signal</keyword>
<sequence length="123" mass="13791">MALGRAILFSIIVLWGLVLYRQTALAEEFLVGGPEGWAENIINWPPNGTTFHAGDVLEFVYDPREYNVVVVDKHGYETCKAPISAFENNSGNDQLYLEKGANYFICTKRGCCEKNMKIVIIAE</sequence>
<dbReference type="InterPro" id="IPR003245">
    <property type="entry name" value="Phytocyanin_dom"/>
</dbReference>
<dbReference type="EnsemblPlants" id="QL05p078668:mrna">
    <property type="protein sequence ID" value="QL05p078668:mrna"/>
    <property type="gene ID" value="QL05p078668"/>
</dbReference>
<dbReference type="SUPFAM" id="SSF49503">
    <property type="entry name" value="Cupredoxins"/>
    <property type="match status" value="1"/>
</dbReference>
<dbReference type="PROSITE" id="PS51485">
    <property type="entry name" value="PHYTOCYANIN"/>
    <property type="match status" value="1"/>
</dbReference>
<dbReference type="CDD" id="cd11013">
    <property type="entry name" value="Plantacyanin"/>
    <property type="match status" value="1"/>
</dbReference>